<dbReference type="InterPro" id="IPR051781">
    <property type="entry name" value="Metallo-dep_Hydrolase"/>
</dbReference>
<accession>A0A0C2VEW7</accession>
<evidence type="ECO:0000313" key="2">
    <source>
        <dbReference type="EMBL" id="KIL43056.1"/>
    </source>
</evidence>
<dbReference type="InterPro" id="IPR032466">
    <property type="entry name" value="Metal_Hydrolase"/>
</dbReference>
<dbReference type="InterPro" id="IPR006680">
    <property type="entry name" value="Amidohydro-rel"/>
</dbReference>
<dbReference type="Gene3D" id="3.20.20.140">
    <property type="entry name" value="Metal-dependent hydrolases"/>
    <property type="match status" value="1"/>
</dbReference>
<keyword evidence="3" id="KW-1185">Reference proteome</keyword>
<gene>
    <name evidence="2" type="ORF">KR50_34590</name>
</gene>
<sequence length="98" mass="10692">MIGKISVELANQPWEIYRQLEQAGIPFSITTDHPVFLIEELIISVRHAIAHGLSEQKALESITIQPAKSLNLNDSIGSIEVGKDADLFSLVSQPAEGL</sequence>
<organism evidence="2 3">
    <name type="scientific">Jeotgalibacillus campisalis</name>
    <dbReference type="NCBI Taxonomy" id="220754"/>
    <lineage>
        <taxon>Bacteria</taxon>
        <taxon>Bacillati</taxon>
        <taxon>Bacillota</taxon>
        <taxon>Bacilli</taxon>
        <taxon>Bacillales</taxon>
        <taxon>Caryophanaceae</taxon>
        <taxon>Jeotgalibacillus</taxon>
    </lineage>
</organism>
<comment type="caution">
    <text evidence="2">The sequence shown here is derived from an EMBL/GenBank/DDBJ whole genome shotgun (WGS) entry which is preliminary data.</text>
</comment>
<dbReference type="PANTHER" id="PTHR43135">
    <property type="entry name" value="ALPHA-D-RIBOSE 1-METHYLPHOSPHONATE 5-TRIPHOSPHATE DIPHOSPHATASE"/>
    <property type="match status" value="1"/>
</dbReference>
<dbReference type="EMBL" id="JXRR01000022">
    <property type="protein sequence ID" value="KIL43056.1"/>
    <property type="molecule type" value="Genomic_DNA"/>
</dbReference>
<dbReference type="Pfam" id="PF01979">
    <property type="entry name" value="Amidohydro_1"/>
    <property type="match status" value="1"/>
</dbReference>
<dbReference type="Proteomes" id="UP000031972">
    <property type="component" value="Unassembled WGS sequence"/>
</dbReference>
<dbReference type="PANTHER" id="PTHR43135:SF3">
    <property type="entry name" value="ALPHA-D-RIBOSE 1-METHYLPHOSPHONATE 5-TRIPHOSPHATE DIPHOSPHATASE"/>
    <property type="match status" value="1"/>
</dbReference>
<dbReference type="SUPFAM" id="SSF51556">
    <property type="entry name" value="Metallo-dependent hydrolases"/>
    <property type="match status" value="1"/>
</dbReference>
<keyword evidence="2" id="KW-0378">Hydrolase</keyword>
<evidence type="ECO:0000259" key="1">
    <source>
        <dbReference type="Pfam" id="PF01979"/>
    </source>
</evidence>
<proteinExistence type="predicted"/>
<dbReference type="AlphaFoldDB" id="A0A0C2VEW7"/>
<evidence type="ECO:0000313" key="3">
    <source>
        <dbReference type="Proteomes" id="UP000031972"/>
    </source>
</evidence>
<dbReference type="GO" id="GO:0016787">
    <property type="term" value="F:hydrolase activity"/>
    <property type="evidence" value="ECO:0007669"/>
    <property type="project" value="UniProtKB-KW"/>
</dbReference>
<protein>
    <submittedName>
        <fullName evidence="2">Amidohydrolase</fullName>
    </submittedName>
</protein>
<feature type="domain" description="Amidohydrolase-related" evidence="1">
    <location>
        <begin position="18"/>
        <end position="90"/>
    </location>
</feature>
<name>A0A0C2VEW7_9BACL</name>
<dbReference type="PATRIC" id="fig|220754.4.peg.3474"/>
<reference evidence="2 3" key="1">
    <citation type="submission" date="2015-01" db="EMBL/GenBank/DDBJ databases">
        <title>Jeotgalibacillus campisalis genome sequencing.</title>
        <authorList>
            <person name="Goh K.M."/>
            <person name="Chan K.-G."/>
            <person name="Yaakop A.S."/>
            <person name="Ee R."/>
            <person name="Gan H.M."/>
            <person name="Chan C.S."/>
        </authorList>
    </citation>
    <scope>NUCLEOTIDE SEQUENCE [LARGE SCALE GENOMIC DNA]</scope>
    <source>
        <strain evidence="2 3">SF-57</strain>
    </source>
</reference>